<organism evidence="7 8">
    <name type="scientific">Sphingomonas tabacisoli</name>
    <dbReference type="NCBI Taxonomy" id="2249466"/>
    <lineage>
        <taxon>Bacteria</taxon>
        <taxon>Pseudomonadati</taxon>
        <taxon>Pseudomonadota</taxon>
        <taxon>Alphaproteobacteria</taxon>
        <taxon>Sphingomonadales</taxon>
        <taxon>Sphingomonadaceae</taxon>
        <taxon>Sphingomonas</taxon>
    </lineage>
</organism>
<accession>A0ABW4I491</accession>
<dbReference type="PROSITE" id="PS51935">
    <property type="entry name" value="NLPC_P60"/>
    <property type="match status" value="1"/>
</dbReference>
<proteinExistence type="inferred from homology"/>
<evidence type="ECO:0000313" key="8">
    <source>
        <dbReference type="Proteomes" id="UP001597115"/>
    </source>
</evidence>
<keyword evidence="8" id="KW-1185">Reference proteome</keyword>
<dbReference type="PANTHER" id="PTHR47359">
    <property type="entry name" value="PEPTIDOGLYCAN DL-ENDOPEPTIDASE CWLO"/>
    <property type="match status" value="1"/>
</dbReference>
<keyword evidence="4" id="KW-0788">Thiol protease</keyword>
<sequence length="303" mass="32345">MAATAKAAKNAASAPNPANRCTPDRRKFALTGPSTALDHRTHAARRDLADVTLAGRWFAPHYAEAETRSCGLAGADIYSSDVRGTRISQLLPGERFAVLEESGDWLWGYSEHDGYVGYVRTDTLGETAKPTHIVVARSALIFREPSNRAEVAAVLPTGSRISGAVEDQFLHTNDGYVALQQLGSVDGTEPDPVAVAERLNGMPYLWGGRGIGGIDCSGLVQVAFGLAGVALPRDSDQQIAEGSEIDALLQRGDLLFYPDHVTLMTAPDQAIHASGHWMSTVIEPLEAIVARLGAPIARRRVAP</sequence>
<dbReference type="Pfam" id="PF18348">
    <property type="entry name" value="SH3_16"/>
    <property type="match status" value="1"/>
</dbReference>
<dbReference type="RefSeq" id="WP_380888665.1">
    <property type="nucleotide sequence ID" value="NZ_JBHUDY010000001.1"/>
</dbReference>
<evidence type="ECO:0000256" key="1">
    <source>
        <dbReference type="ARBA" id="ARBA00007074"/>
    </source>
</evidence>
<gene>
    <name evidence="7" type="ORF">ACFSCW_09490</name>
</gene>
<feature type="compositionally biased region" description="Low complexity" evidence="5">
    <location>
        <begin position="1"/>
        <end position="19"/>
    </location>
</feature>
<dbReference type="InterPro" id="IPR038765">
    <property type="entry name" value="Papain-like_cys_pep_sf"/>
</dbReference>
<dbReference type="InterPro" id="IPR000064">
    <property type="entry name" value="NLP_P60_dom"/>
</dbReference>
<comment type="similarity">
    <text evidence="1">Belongs to the peptidase C40 family.</text>
</comment>
<dbReference type="Proteomes" id="UP001597115">
    <property type="component" value="Unassembled WGS sequence"/>
</dbReference>
<name>A0ABW4I491_9SPHN</name>
<feature type="region of interest" description="Disordered" evidence="5">
    <location>
        <begin position="1"/>
        <end position="26"/>
    </location>
</feature>
<keyword evidence="3" id="KW-0378">Hydrolase</keyword>
<keyword evidence="2" id="KW-0645">Protease</keyword>
<evidence type="ECO:0000256" key="4">
    <source>
        <dbReference type="ARBA" id="ARBA00022807"/>
    </source>
</evidence>
<reference evidence="8" key="1">
    <citation type="journal article" date="2019" name="Int. J. Syst. Evol. Microbiol.">
        <title>The Global Catalogue of Microorganisms (GCM) 10K type strain sequencing project: providing services to taxonomists for standard genome sequencing and annotation.</title>
        <authorList>
            <consortium name="The Broad Institute Genomics Platform"/>
            <consortium name="The Broad Institute Genome Sequencing Center for Infectious Disease"/>
            <person name="Wu L."/>
            <person name="Ma J."/>
        </authorList>
    </citation>
    <scope>NUCLEOTIDE SEQUENCE [LARGE SCALE GENOMIC DNA]</scope>
    <source>
        <strain evidence="8">CGMCC 1.16275</strain>
    </source>
</reference>
<evidence type="ECO:0000313" key="7">
    <source>
        <dbReference type="EMBL" id="MFD1612032.1"/>
    </source>
</evidence>
<evidence type="ECO:0000256" key="5">
    <source>
        <dbReference type="SAM" id="MobiDB-lite"/>
    </source>
</evidence>
<comment type="caution">
    <text evidence="7">The sequence shown here is derived from an EMBL/GenBank/DDBJ whole genome shotgun (WGS) entry which is preliminary data.</text>
</comment>
<dbReference type="Gene3D" id="3.90.1720.10">
    <property type="entry name" value="endopeptidase domain like (from Nostoc punctiforme)"/>
    <property type="match status" value="1"/>
</dbReference>
<evidence type="ECO:0000256" key="2">
    <source>
        <dbReference type="ARBA" id="ARBA00022670"/>
    </source>
</evidence>
<dbReference type="PANTHER" id="PTHR47359:SF3">
    <property type="entry name" value="NLP_P60 DOMAIN-CONTAINING PROTEIN-RELATED"/>
    <property type="match status" value="1"/>
</dbReference>
<dbReference type="SUPFAM" id="SSF54001">
    <property type="entry name" value="Cysteine proteinases"/>
    <property type="match status" value="1"/>
</dbReference>
<protein>
    <submittedName>
        <fullName evidence="7">C40 family peptidase</fullName>
    </submittedName>
</protein>
<feature type="domain" description="NlpC/P60" evidence="6">
    <location>
        <begin position="185"/>
        <end position="302"/>
    </location>
</feature>
<evidence type="ECO:0000259" key="6">
    <source>
        <dbReference type="PROSITE" id="PS51935"/>
    </source>
</evidence>
<evidence type="ECO:0000256" key="3">
    <source>
        <dbReference type="ARBA" id="ARBA00022801"/>
    </source>
</evidence>
<dbReference type="InterPro" id="IPR041382">
    <property type="entry name" value="SH3_16"/>
</dbReference>
<dbReference type="EMBL" id="JBHUDY010000001">
    <property type="protein sequence ID" value="MFD1612032.1"/>
    <property type="molecule type" value="Genomic_DNA"/>
</dbReference>
<dbReference type="InterPro" id="IPR051794">
    <property type="entry name" value="PG_Endopeptidase_C40"/>
</dbReference>
<dbReference type="Pfam" id="PF00877">
    <property type="entry name" value="NLPC_P60"/>
    <property type="match status" value="1"/>
</dbReference>